<evidence type="ECO:0000256" key="6">
    <source>
        <dbReference type="HAMAP-Rule" id="MF_00074"/>
    </source>
</evidence>
<dbReference type="InterPro" id="IPR029063">
    <property type="entry name" value="SAM-dependent_MTases_sf"/>
</dbReference>
<evidence type="ECO:0000256" key="2">
    <source>
        <dbReference type="ARBA" id="ARBA00022552"/>
    </source>
</evidence>
<dbReference type="EC" id="2.1.1.170" evidence="6"/>
<reference evidence="8" key="1">
    <citation type="journal article" date="2016" name="Int. J. Syst. Evol. Microbiol.">
        <title>Pseudoxanthomonas helianthi sp. nov., isolated from roots of Jerusalem artichoke (Helianthus tuberosus).</title>
        <authorList>
            <person name="Kittiwongwattana C."/>
            <person name="Thawai C."/>
        </authorList>
    </citation>
    <scope>NUCLEOTIDE SEQUENCE</scope>
    <source>
        <strain evidence="8">110414</strain>
    </source>
</reference>
<feature type="region of interest" description="Disordered" evidence="7">
    <location>
        <begin position="1"/>
        <end position="36"/>
    </location>
</feature>
<dbReference type="NCBIfam" id="TIGR00138">
    <property type="entry name" value="rsmG_gidB"/>
    <property type="match status" value="1"/>
</dbReference>
<comment type="caution">
    <text evidence="8">The sequence shown here is derived from an EMBL/GenBank/DDBJ whole genome shotgun (WGS) entry which is preliminary data.</text>
</comment>
<evidence type="ECO:0000256" key="3">
    <source>
        <dbReference type="ARBA" id="ARBA00022603"/>
    </source>
</evidence>
<dbReference type="Pfam" id="PF02527">
    <property type="entry name" value="GidB"/>
    <property type="match status" value="1"/>
</dbReference>
<comment type="subcellular location">
    <subcellularLocation>
        <location evidence="6">Cytoplasm</location>
    </subcellularLocation>
</comment>
<comment type="catalytic activity">
    <reaction evidence="6">
        <text>guanosine(527) in 16S rRNA + S-adenosyl-L-methionine = N(7)-methylguanosine(527) in 16S rRNA + S-adenosyl-L-homocysteine</text>
        <dbReference type="Rhea" id="RHEA:42732"/>
        <dbReference type="Rhea" id="RHEA-COMP:10209"/>
        <dbReference type="Rhea" id="RHEA-COMP:10210"/>
        <dbReference type="ChEBI" id="CHEBI:57856"/>
        <dbReference type="ChEBI" id="CHEBI:59789"/>
        <dbReference type="ChEBI" id="CHEBI:74269"/>
        <dbReference type="ChEBI" id="CHEBI:74480"/>
        <dbReference type="EC" id="2.1.1.170"/>
    </reaction>
</comment>
<accession>A0A940X2F2</accession>
<keyword evidence="3 6" id="KW-0489">Methyltransferase</keyword>
<feature type="binding site" evidence="6">
    <location>
        <begin position="160"/>
        <end position="161"/>
    </location>
    <ligand>
        <name>S-adenosyl-L-methionine</name>
        <dbReference type="ChEBI" id="CHEBI:59789"/>
    </ligand>
</feature>
<evidence type="ECO:0000313" key="9">
    <source>
        <dbReference type="Proteomes" id="UP000673447"/>
    </source>
</evidence>
<dbReference type="CDD" id="cd02440">
    <property type="entry name" value="AdoMet_MTases"/>
    <property type="match status" value="1"/>
</dbReference>
<dbReference type="PANTHER" id="PTHR31760">
    <property type="entry name" value="S-ADENOSYL-L-METHIONINE-DEPENDENT METHYLTRANSFERASES SUPERFAMILY PROTEIN"/>
    <property type="match status" value="1"/>
</dbReference>
<keyword evidence="9" id="KW-1185">Reference proteome</keyword>
<evidence type="ECO:0000256" key="1">
    <source>
        <dbReference type="ARBA" id="ARBA00022490"/>
    </source>
</evidence>
<evidence type="ECO:0000256" key="5">
    <source>
        <dbReference type="ARBA" id="ARBA00022691"/>
    </source>
</evidence>
<feature type="binding site" evidence="6">
    <location>
        <position position="175"/>
    </location>
    <ligand>
        <name>S-adenosyl-L-methionine</name>
        <dbReference type="ChEBI" id="CHEBI:59789"/>
    </ligand>
</feature>
<comment type="similarity">
    <text evidence="6">Belongs to the methyltransferase superfamily. RNA methyltransferase RsmG family.</text>
</comment>
<dbReference type="EMBL" id="JAGKTC010000001">
    <property type="protein sequence ID" value="MBP3983816.1"/>
    <property type="molecule type" value="Genomic_DNA"/>
</dbReference>
<dbReference type="AlphaFoldDB" id="A0A940X2F2"/>
<evidence type="ECO:0000256" key="4">
    <source>
        <dbReference type="ARBA" id="ARBA00022679"/>
    </source>
</evidence>
<feature type="binding site" evidence="6">
    <location>
        <position position="114"/>
    </location>
    <ligand>
        <name>S-adenosyl-L-methionine</name>
        <dbReference type="ChEBI" id="CHEBI:59789"/>
    </ligand>
</feature>
<dbReference type="Gene3D" id="3.40.50.150">
    <property type="entry name" value="Vaccinia Virus protein VP39"/>
    <property type="match status" value="1"/>
</dbReference>
<comment type="caution">
    <text evidence="6">Lacks conserved residue(s) required for the propagation of feature annotation.</text>
</comment>
<dbReference type="InterPro" id="IPR003682">
    <property type="entry name" value="rRNA_ssu_MeTfrase_G"/>
</dbReference>
<dbReference type="PANTHER" id="PTHR31760:SF0">
    <property type="entry name" value="S-ADENOSYL-L-METHIONINE-DEPENDENT METHYLTRANSFERASES SUPERFAMILY PROTEIN"/>
    <property type="match status" value="1"/>
</dbReference>
<proteinExistence type="inferred from homology"/>
<dbReference type="PIRSF" id="PIRSF003078">
    <property type="entry name" value="GidB"/>
    <property type="match status" value="1"/>
</dbReference>
<evidence type="ECO:0000313" key="8">
    <source>
        <dbReference type="EMBL" id="MBP3983816.1"/>
    </source>
</evidence>
<sequence length="241" mass="25398">MSWPLPQLRTGDNAPVNDTALPPEIRDDPGSSPGQALHRGLATLGLDADALAQPLLAYLALLARWNRTYNLTAIREPKQMVPLHLLDSLAMHAHVATLARTGAALADLGTGPGLPGIPLAIANPALRVTLVESNGKKARFLREAVRQLGLGNARVAESRAEALDEPGAYDALTARALATLPDIIEVGGHLLKPGGELLAMKGAVPHEEIAALPAGWRLKTVHVLSVPGLDAERHLVVVERG</sequence>
<dbReference type="SUPFAM" id="SSF53335">
    <property type="entry name" value="S-adenosyl-L-methionine-dependent methyltransferases"/>
    <property type="match status" value="1"/>
</dbReference>
<protein>
    <recommendedName>
        <fullName evidence="6">Ribosomal RNA small subunit methyltransferase G</fullName>
        <ecNumber evidence="6">2.1.1.170</ecNumber>
    </recommendedName>
    <alternativeName>
        <fullName evidence="6">16S rRNA 7-methylguanosine methyltransferase</fullName>
        <shortName evidence="6">16S rRNA m7G methyltransferase</shortName>
    </alternativeName>
</protein>
<dbReference type="HAMAP" id="MF_00074">
    <property type="entry name" value="16SrRNA_methyltr_G"/>
    <property type="match status" value="1"/>
</dbReference>
<keyword evidence="4 6" id="KW-0808">Transferase</keyword>
<gene>
    <name evidence="6 8" type="primary">rsmG</name>
    <name evidence="8" type="ORF">J5837_05185</name>
</gene>
<dbReference type="GO" id="GO:0070043">
    <property type="term" value="F:rRNA (guanine-N7-)-methyltransferase activity"/>
    <property type="evidence" value="ECO:0007669"/>
    <property type="project" value="UniProtKB-UniRule"/>
</dbReference>
<name>A0A940X2F2_9GAMM</name>
<dbReference type="GO" id="GO:0005829">
    <property type="term" value="C:cytosol"/>
    <property type="evidence" value="ECO:0007669"/>
    <property type="project" value="TreeGrafter"/>
</dbReference>
<keyword evidence="2 6" id="KW-0698">rRNA processing</keyword>
<comment type="function">
    <text evidence="6">Specifically methylates the N7 position of guanine in position 527 of 16S rRNA.</text>
</comment>
<evidence type="ECO:0000256" key="7">
    <source>
        <dbReference type="SAM" id="MobiDB-lite"/>
    </source>
</evidence>
<reference evidence="8" key="2">
    <citation type="submission" date="2021-03" db="EMBL/GenBank/DDBJ databases">
        <authorList>
            <person name="Cao W."/>
        </authorList>
    </citation>
    <scope>NUCLEOTIDE SEQUENCE</scope>
    <source>
        <strain evidence="8">110414</strain>
    </source>
</reference>
<dbReference type="Proteomes" id="UP000673447">
    <property type="component" value="Unassembled WGS sequence"/>
</dbReference>
<keyword evidence="1 6" id="KW-0963">Cytoplasm</keyword>
<feature type="binding site" evidence="6">
    <location>
        <position position="109"/>
    </location>
    <ligand>
        <name>S-adenosyl-L-methionine</name>
        <dbReference type="ChEBI" id="CHEBI:59789"/>
    </ligand>
</feature>
<keyword evidence="5 6" id="KW-0949">S-adenosyl-L-methionine</keyword>
<organism evidence="8 9">
    <name type="scientific">Pseudoxanthomonas helianthi</name>
    <dbReference type="NCBI Taxonomy" id="1453541"/>
    <lineage>
        <taxon>Bacteria</taxon>
        <taxon>Pseudomonadati</taxon>
        <taxon>Pseudomonadota</taxon>
        <taxon>Gammaproteobacteria</taxon>
        <taxon>Lysobacterales</taxon>
        <taxon>Lysobacteraceae</taxon>
        <taxon>Pseudoxanthomonas</taxon>
    </lineage>
</organism>